<protein>
    <submittedName>
        <fullName evidence="1">Uncharacterized protein</fullName>
    </submittedName>
</protein>
<dbReference type="AlphaFoldDB" id="A0A3S4QIJ7"/>
<dbReference type="OrthoDB" id="6869548at2"/>
<dbReference type="EMBL" id="LR134318">
    <property type="protein sequence ID" value="VEF07891.1"/>
    <property type="molecule type" value="Genomic_DNA"/>
</dbReference>
<name>A0A3S4QIJ7_PSEFL</name>
<accession>A0A3S4QIJ7</accession>
<dbReference type="Proteomes" id="UP000281909">
    <property type="component" value="Chromosome"/>
</dbReference>
<evidence type="ECO:0000313" key="1">
    <source>
        <dbReference type="EMBL" id="VEF07891.1"/>
    </source>
</evidence>
<gene>
    <name evidence="1" type="ORF">NCTC9428_00595</name>
</gene>
<proteinExistence type="predicted"/>
<organism evidence="1 2">
    <name type="scientific">Pseudomonas fluorescens</name>
    <dbReference type="NCBI Taxonomy" id="294"/>
    <lineage>
        <taxon>Bacteria</taxon>
        <taxon>Pseudomonadati</taxon>
        <taxon>Pseudomonadota</taxon>
        <taxon>Gammaproteobacteria</taxon>
        <taxon>Pseudomonadales</taxon>
        <taxon>Pseudomonadaceae</taxon>
        <taxon>Pseudomonas</taxon>
    </lineage>
</organism>
<dbReference type="RefSeq" id="WP_126359685.1">
    <property type="nucleotide sequence ID" value="NZ_LR134318.1"/>
</dbReference>
<sequence length="218" mass="24950">MDIKERKDGVRDAAVIMNTTLLAGRETVMHADREFINNCLYLAEYAANKRFDGNVQVREWHEHYVGVFWRHGWTFEQDPVGMVQRQFSGSVQQAWMNSVGRLVTLAQRSHVEAALAGLEANAQLLKKFTALEGNIHKSHIVPMRYDARGDLSVVLSSVTLRKLVLTTTYLFWKVHQPLSQLDIHARKLMISRRNMDAHRASVEEAILQIPYPLDEVAI</sequence>
<evidence type="ECO:0000313" key="2">
    <source>
        <dbReference type="Proteomes" id="UP000281909"/>
    </source>
</evidence>
<reference evidence="1 2" key="1">
    <citation type="submission" date="2018-12" db="EMBL/GenBank/DDBJ databases">
        <authorList>
            <consortium name="Pathogen Informatics"/>
        </authorList>
    </citation>
    <scope>NUCLEOTIDE SEQUENCE [LARGE SCALE GENOMIC DNA]</scope>
    <source>
        <strain evidence="1 2">NCTC9428</strain>
    </source>
</reference>